<dbReference type="PRINTS" id="PR00722">
    <property type="entry name" value="CHYMOTRYPSIN"/>
</dbReference>
<keyword evidence="4" id="KW-1185">Reference proteome</keyword>
<dbReference type="PANTHER" id="PTHR24253">
    <property type="entry name" value="TRANSMEMBRANE PROTEASE SERINE"/>
    <property type="match status" value="1"/>
</dbReference>
<dbReference type="EMBL" id="JAPXFL010000006">
    <property type="protein sequence ID" value="KAK9505046.1"/>
    <property type="molecule type" value="Genomic_DNA"/>
</dbReference>
<organism evidence="3 4">
    <name type="scientific">Rhynocoris fuscipes</name>
    <dbReference type="NCBI Taxonomy" id="488301"/>
    <lineage>
        <taxon>Eukaryota</taxon>
        <taxon>Metazoa</taxon>
        <taxon>Ecdysozoa</taxon>
        <taxon>Arthropoda</taxon>
        <taxon>Hexapoda</taxon>
        <taxon>Insecta</taxon>
        <taxon>Pterygota</taxon>
        <taxon>Neoptera</taxon>
        <taxon>Paraneoptera</taxon>
        <taxon>Hemiptera</taxon>
        <taxon>Heteroptera</taxon>
        <taxon>Panheteroptera</taxon>
        <taxon>Cimicomorpha</taxon>
        <taxon>Reduviidae</taxon>
        <taxon>Harpactorinae</taxon>
        <taxon>Harpactorini</taxon>
        <taxon>Rhynocoris</taxon>
    </lineage>
</organism>
<sequence>MDVIGFKRIVRREISVYGEFPWMAAVYIYGKYKCSGSLITQRHVLTAAHCFQGLNYLEATTQVKIAVGLALLSDIAKPGVLKPIDKLFIYPKLRYEDVNNVISPVYDLSIARLKNKLPVSPFAVPIKLPRKGRDFSNRTATIASWGSLYEPAEAPSNILLHGNVKIIDIDTCLTLSIRNHMSRALNLDSILCATSGENDECLGDSGAPLTVRRGTSTVLAGFVNMKALALKT</sequence>
<dbReference type="AlphaFoldDB" id="A0AAW1D2W9"/>
<proteinExistence type="predicted"/>
<dbReference type="Gene3D" id="2.40.10.10">
    <property type="entry name" value="Trypsin-like serine proteases"/>
    <property type="match status" value="1"/>
</dbReference>
<evidence type="ECO:0000259" key="2">
    <source>
        <dbReference type="PROSITE" id="PS50240"/>
    </source>
</evidence>
<dbReference type="SMART" id="SM00020">
    <property type="entry name" value="Tryp_SPc"/>
    <property type="match status" value="1"/>
</dbReference>
<dbReference type="InterPro" id="IPR001254">
    <property type="entry name" value="Trypsin_dom"/>
</dbReference>
<keyword evidence="1" id="KW-1015">Disulfide bond</keyword>
<dbReference type="PROSITE" id="PS50240">
    <property type="entry name" value="TRYPSIN_DOM"/>
    <property type="match status" value="1"/>
</dbReference>
<comment type="caution">
    <text evidence="3">The sequence shown here is derived from an EMBL/GenBank/DDBJ whole genome shotgun (WGS) entry which is preliminary data.</text>
</comment>
<dbReference type="Pfam" id="PF00089">
    <property type="entry name" value="Trypsin"/>
    <property type="match status" value="1"/>
</dbReference>
<name>A0AAW1D2W9_9HEMI</name>
<dbReference type="PROSITE" id="PS00134">
    <property type="entry name" value="TRYPSIN_HIS"/>
    <property type="match status" value="1"/>
</dbReference>
<accession>A0AAW1D2W9</accession>
<protein>
    <recommendedName>
        <fullName evidence="2">Peptidase S1 domain-containing protein</fullName>
    </recommendedName>
</protein>
<dbReference type="InterPro" id="IPR018114">
    <property type="entry name" value="TRYPSIN_HIS"/>
</dbReference>
<dbReference type="SUPFAM" id="SSF50494">
    <property type="entry name" value="Trypsin-like serine proteases"/>
    <property type="match status" value="1"/>
</dbReference>
<dbReference type="InterPro" id="IPR001314">
    <property type="entry name" value="Peptidase_S1A"/>
</dbReference>
<gene>
    <name evidence="3" type="ORF">O3M35_009196</name>
</gene>
<dbReference type="InterPro" id="IPR009003">
    <property type="entry name" value="Peptidase_S1_PA"/>
</dbReference>
<reference evidence="3 4" key="1">
    <citation type="submission" date="2022-12" db="EMBL/GenBank/DDBJ databases">
        <title>Chromosome-level genome assembly of true bugs.</title>
        <authorList>
            <person name="Ma L."/>
            <person name="Li H."/>
        </authorList>
    </citation>
    <scope>NUCLEOTIDE SEQUENCE [LARGE SCALE GENOMIC DNA]</scope>
    <source>
        <strain evidence="3">Lab_2022b</strain>
    </source>
</reference>
<evidence type="ECO:0000313" key="3">
    <source>
        <dbReference type="EMBL" id="KAK9505046.1"/>
    </source>
</evidence>
<dbReference type="GO" id="GO:0004252">
    <property type="term" value="F:serine-type endopeptidase activity"/>
    <property type="evidence" value="ECO:0007669"/>
    <property type="project" value="InterPro"/>
</dbReference>
<evidence type="ECO:0000313" key="4">
    <source>
        <dbReference type="Proteomes" id="UP001461498"/>
    </source>
</evidence>
<dbReference type="CDD" id="cd00190">
    <property type="entry name" value="Tryp_SPc"/>
    <property type="match status" value="1"/>
</dbReference>
<evidence type="ECO:0000256" key="1">
    <source>
        <dbReference type="ARBA" id="ARBA00023157"/>
    </source>
</evidence>
<dbReference type="Proteomes" id="UP001461498">
    <property type="component" value="Unassembled WGS sequence"/>
</dbReference>
<feature type="domain" description="Peptidase S1" evidence="2">
    <location>
        <begin position="3"/>
        <end position="232"/>
    </location>
</feature>
<dbReference type="GO" id="GO:0006508">
    <property type="term" value="P:proteolysis"/>
    <property type="evidence" value="ECO:0007669"/>
    <property type="project" value="InterPro"/>
</dbReference>
<dbReference type="PANTHER" id="PTHR24253:SF153">
    <property type="entry name" value="SERINE PROTEASE HEPSIN"/>
    <property type="match status" value="1"/>
</dbReference>
<dbReference type="InterPro" id="IPR043504">
    <property type="entry name" value="Peptidase_S1_PA_chymotrypsin"/>
</dbReference>